<keyword evidence="2" id="KW-1185">Reference proteome</keyword>
<name>A0A290QHP3_9BACT</name>
<reference evidence="1 2" key="1">
    <citation type="submission" date="2017-09" db="EMBL/GenBank/DDBJ databases">
        <title>Complete genome sequence of Verrucomicrobial strain HZ-65, isolated from freshwater.</title>
        <authorList>
            <person name="Choi A."/>
        </authorList>
    </citation>
    <scope>NUCLEOTIDE SEQUENCE [LARGE SCALE GENOMIC DNA]</scope>
    <source>
        <strain evidence="1 2">HZ-65</strain>
    </source>
</reference>
<dbReference type="KEGG" id="vbh:CMV30_18760"/>
<dbReference type="Proteomes" id="UP000217265">
    <property type="component" value="Chromosome"/>
</dbReference>
<sequence length="630" mass="66923">MAGSTRAANMTITQGLLDNRGSVIDFSQSTIGTGIHAITNTLQPGDTIYIQAHTRKMIRLKNLTQGTTANPIIITNTGGQLILTNTPNVAPDGQGIDLAGVRHAILRGTPSPGNYDYGIKVASTKSGYNGVKIGHNYATDPAAYVCSLDVEVTGLEIANTGFSGIQAKCEPTLDKLPAGYIMDNIRIHGNYIHDTTGEGLYLGWTSYPNHHDMSNVSVYDNLLVNTGWDAIQLNTCIIGGLIYNNVVLGYGLTSYTYSTTYPERYSWQNEGISIGGKSTVKIFNNWIQAGNAYSGSSVNIAMYGPTSIHNNVFILGAYGATVQEDAIYVNELASAPPLIGATLDILNNTIIQPDRNGLGLSANVTVPTRFINNIVAQPVNGTYVVNSSPTASLTQNNNLHVSTVAAAGFVDAANADYQLTGSSAAVDAGANLTSSGVTDDFEGAPRPLSAAFDIGAYEREYTPVTDILTPLAWGTATGSAYCPASTAFTAQPTWDAVNSRPTGDDPTPQSNTTTAYANRHWYVDFGPAYTSVRLTGTWTRYRPSSPGNHPGFASVWWDDDNDNVNDGINAAPLNFSTAQGLANVGTQQWVRDADFSAAPLTPAGRYLVFSTGPAPSNRPNEFAFSGYTVP</sequence>
<dbReference type="AlphaFoldDB" id="A0A290QHP3"/>
<dbReference type="Gene3D" id="2.160.20.10">
    <property type="entry name" value="Single-stranded right-handed beta-helix, Pectin lyase-like"/>
    <property type="match status" value="1"/>
</dbReference>
<dbReference type="EMBL" id="CP023344">
    <property type="protein sequence ID" value="ATC65826.1"/>
    <property type="molecule type" value="Genomic_DNA"/>
</dbReference>
<gene>
    <name evidence="1" type="ORF">CMV30_18760</name>
</gene>
<evidence type="ECO:0000313" key="2">
    <source>
        <dbReference type="Proteomes" id="UP000217265"/>
    </source>
</evidence>
<dbReference type="InterPro" id="IPR011050">
    <property type="entry name" value="Pectin_lyase_fold/virulence"/>
</dbReference>
<dbReference type="SMART" id="SM00710">
    <property type="entry name" value="PbH1"/>
    <property type="match status" value="5"/>
</dbReference>
<protein>
    <recommendedName>
        <fullName evidence="3">Right handed beta helix domain-containing protein</fullName>
    </recommendedName>
</protein>
<evidence type="ECO:0008006" key="3">
    <source>
        <dbReference type="Google" id="ProtNLM"/>
    </source>
</evidence>
<proteinExistence type="predicted"/>
<evidence type="ECO:0000313" key="1">
    <source>
        <dbReference type="EMBL" id="ATC65826.1"/>
    </source>
</evidence>
<dbReference type="NCBIfam" id="NF041518">
    <property type="entry name" value="choice_anch_Q"/>
    <property type="match status" value="1"/>
</dbReference>
<dbReference type="InterPro" id="IPR006626">
    <property type="entry name" value="PbH1"/>
</dbReference>
<dbReference type="InterPro" id="IPR012334">
    <property type="entry name" value="Pectin_lyas_fold"/>
</dbReference>
<dbReference type="InterPro" id="IPR059226">
    <property type="entry name" value="Choice_anch_Q_dom"/>
</dbReference>
<accession>A0A290QHP3</accession>
<dbReference type="SUPFAM" id="SSF51126">
    <property type="entry name" value="Pectin lyase-like"/>
    <property type="match status" value="1"/>
</dbReference>
<organism evidence="1 2">
    <name type="scientific">Nibricoccus aquaticus</name>
    <dbReference type="NCBI Taxonomy" id="2576891"/>
    <lineage>
        <taxon>Bacteria</taxon>
        <taxon>Pseudomonadati</taxon>
        <taxon>Verrucomicrobiota</taxon>
        <taxon>Opitutia</taxon>
        <taxon>Opitutales</taxon>
        <taxon>Opitutaceae</taxon>
        <taxon>Nibricoccus</taxon>
    </lineage>
</organism>